<dbReference type="OrthoDB" id="2449873at2"/>
<evidence type="ECO:0000313" key="1">
    <source>
        <dbReference type="EMBL" id="PZV82146.1"/>
    </source>
</evidence>
<accession>A0A326RQ03</accession>
<organism evidence="1 2">
    <name type="scientific">Algoriphagus aquaeductus</name>
    <dbReference type="NCBI Taxonomy" id="475299"/>
    <lineage>
        <taxon>Bacteria</taxon>
        <taxon>Pseudomonadati</taxon>
        <taxon>Bacteroidota</taxon>
        <taxon>Cytophagia</taxon>
        <taxon>Cytophagales</taxon>
        <taxon>Cyclobacteriaceae</taxon>
        <taxon>Algoriphagus</taxon>
    </lineage>
</organism>
<dbReference type="AlphaFoldDB" id="A0A326RQ03"/>
<name>A0A326RQ03_9BACT</name>
<reference evidence="1 2" key="1">
    <citation type="submission" date="2018-06" db="EMBL/GenBank/DDBJ databases">
        <title>Genomic Encyclopedia of Archaeal and Bacterial Type Strains, Phase II (KMG-II): from individual species to whole genera.</title>
        <authorList>
            <person name="Goeker M."/>
        </authorList>
    </citation>
    <scope>NUCLEOTIDE SEQUENCE [LARGE SCALE GENOMIC DNA]</scope>
    <source>
        <strain evidence="1 2">T4</strain>
    </source>
</reference>
<comment type="caution">
    <text evidence="1">The sequence shown here is derived from an EMBL/GenBank/DDBJ whole genome shotgun (WGS) entry which is preliminary data.</text>
</comment>
<gene>
    <name evidence="1" type="ORF">CLV31_1096</name>
</gene>
<sequence>MFLLTRKSPFGLLIIAICVAMVSCIPDTGIDPVLDQEIESEMNVESWDENPVANLKMDPETLRLLSALRESTSQFHQFQWALDAGFEMGSHCVEIPGLGEMGYHYVNFPGIFGEYDPSMPQALLYEPMKNGKMRLVGVEFVLDKATWDAANEEPPFFGSREFDFDNAIALPFPNYQLHIWIWKNNPSGIFEKFNPTVSCQ</sequence>
<evidence type="ECO:0000313" key="2">
    <source>
        <dbReference type="Proteomes" id="UP000248917"/>
    </source>
</evidence>
<proteinExistence type="predicted"/>
<protein>
    <submittedName>
        <fullName evidence="1">Uncharacterized protein</fullName>
    </submittedName>
</protein>
<dbReference type="Proteomes" id="UP000248917">
    <property type="component" value="Unassembled WGS sequence"/>
</dbReference>
<dbReference type="RefSeq" id="WP_111393296.1">
    <property type="nucleotide sequence ID" value="NZ_QKTX01000009.1"/>
</dbReference>
<dbReference type="EMBL" id="QKTX01000009">
    <property type="protein sequence ID" value="PZV82146.1"/>
    <property type="molecule type" value="Genomic_DNA"/>
</dbReference>
<keyword evidence="2" id="KW-1185">Reference proteome</keyword>
<dbReference type="PROSITE" id="PS51257">
    <property type="entry name" value="PROKAR_LIPOPROTEIN"/>
    <property type="match status" value="1"/>
</dbReference>